<feature type="active site" description="Proton acceptor" evidence="1">
    <location>
        <position position="264"/>
    </location>
</feature>
<dbReference type="AlphaFoldDB" id="A0AAU7DJ42"/>
<evidence type="ECO:0000256" key="1">
    <source>
        <dbReference type="PIRSR" id="PIRSR600250-50"/>
    </source>
</evidence>
<dbReference type="Pfam" id="PF01828">
    <property type="entry name" value="Peptidase_A4"/>
    <property type="match status" value="1"/>
</dbReference>
<dbReference type="PANTHER" id="PTHR37536">
    <property type="entry name" value="PUTATIVE (AFU_ORTHOLOGUE AFUA_3G02970)-RELATED"/>
    <property type="match status" value="1"/>
</dbReference>
<feature type="chain" id="PRO_5043447913" evidence="2">
    <location>
        <begin position="25"/>
        <end position="336"/>
    </location>
</feature>
<dbReference type="InterPro" id="IPR038656">
    <property type="entry name" value="Peptidase_G1_sf"/>
</dbReference>
<dbReference type="CDD" id="cd13426">
    <property type="entry name" value="Peptidase_G1"/>
    <property type="match status" value="1"/>
</dbReference>
<accession>A0AAU7DJ42</accession>
<evidence type="ECO:0000256" key="2">
    <source>
        <dbReference type="SAM" id="SignalP"/>
    </source>
</evidence>
<dbReference type="InterPro" id="IPR013320">
    <property type="entry name" value="ConA-like_dom_sf"/>
</dbReference>
<proteinExistence type="predicted"/>
<dbReference type="PANTHER" id="PTHR37536:SF1">
    <property type="entry name" value="ASPERGILLOPEPSIN, PUTAITVE (AFU_ORTHOLOGUE AFUA_7G01200)"/>
    <property type="match status" value="1"/>
</dbReference>
<sequence>MTKSIPHSLAMAAVLAIGCLAADAQQYSTAVALPGVPNITTYNSVPEGFDPAAASDTELQQFGFPKRPDISDTKAYGRWLQAVSVTRITPELVVNTGRYHRPNQRVGQSTVVENTTHSSSGNWSGWSLIGGSPVFDEVVGLWVVPNVGSSTSTTNGFMSEWVGIDGNCKCNDLIQDGTEQQFTGGKATYYAWIEFIPEAEVIVKNLTVAPGDVIYAYSAVAVQSGKIVGVYYLANYNTKKAVSATIAIPPKTTFSGLSAEWIVERTEVNGSFTNPLPNYAYAYMDDAWAYRSGSSHAIDYTAEANENIVMVQGTTQLSKSFEQDADSMWFQWLAYF</sequence>
<dbReference type="RefSeq" id="WP_348262571.1">
    <property type="nucleotide sequence ID" value="NZ_CP121196.1"/>
</dbReference>
<dbReference type="PROSITE" id="PS51257">
    <property type="entry name" value="PROKAR_LIPOPROTEIN"/>
    <property type="match status" value="1"/>
</dbReference>
<name>A0AAU7DJ42_9BACT</name>
<organism evidence="3">
    <name type="scientific">Telmatobacter sp. DSM 110680</name>
    <dbReference type="NCBI Taxonomy" id="3036704"/>
    <lineage>
        <taxon>Bacteria</taxon>
        <taxon>Pseudomonadati</taxon>
        <taxon>Acidobacteriota</taxon>
        <taxon>Terriglobia</taxon>
        <taxon>Terriglobales</taxon>
        <taxon>Acidobacteriaceae</taxon>
        <taxon>Telmatobacter</taxon>
    </lineage>
</organism>
<dbReference type="GO" id="GO:0070007">
    <property type="term" value="F:glutamic-type endopeptidase activity"/>
    <property type="evidence" value="ECO:0007669"/>
    <property type="project" value="InterPro"/>
</dbReference>
<keyword evidence="2" id="KW-0732">Signal</keyword>
<gene>
    <name evidence="3" type="ORF">P8935_22590</name>
</gene>
<dbReference type="EMBL" id="CP121196">
    <property type="protein sequence ID" value="XBH17340.1"/>
    <property type="molecule type" value="Genomic_DNA"/>
</dbReference>
<protein>
    <submittedName>
        <fullName evidence="3">G1 family endopeptidase</fullName>
    </submittedName>
</protein>
<dbReference type="SUPFAM" id="SSF49899">
    <property type="entry name" value="Concanavalin A-like lectins/glucanases"/>
    <property type="match status" value="1"/>
</dbReference>
<dbReference type="GO" id="GO:0006508">
    <property type="term" value="P:proteolysis"/>
    <property type="evidence" value="ECO:0007669"/>
    <property type="project" value="InterPro"/>
</dbReference>
<dbReference type="InterPro" id="IPR000250">
    <property type="entry name" value="Peptidase_G1"/>
</dbReference>
<dbReference type="Gene3D" id="2.60.120.700">
    <property type="entry name" value="Peptidase G1"/>
    <property type="match status" value="1"/>
</dbReference>
<feature type="signal peptide" evidence="2">
    <location>
        <begin position="1"/>
        <end position="24"/>
    </location>
</feature>
<reference evidence="3" key="1">
    <citation type="submission" date="2023-03" db="EMBL/GenBank/DDBJ databases">
        <title>Edaphobacter sp.</title>
        <authorList>
            <person name="Huber K.J."/>
            <person name="Papendorf J."/>
            <person name="Pilke C."/>
            <person name="Bunk B."/>
            <person name="Sproeer C."/>
            <person name="Pester M."/>
        </authorList>
    </citation>
    <scope>NUCLEOTIDE SEQUENCE</scope>
    <source>
        <strain evidence="3">DSM 110680</strain>
    </source>
</reference>
<evidence type="ECO:0000313" key="3">
    <source>
        <dbReference type="EMBL" id="XBH17340.1"/>
    </source>
</evidence>